<gene>
    <name evidence="2" type="ORF">APR40_04630</name>
    <name evidence="1" type="ORF">BHS39_04630</name>
</gene>
<proteinExistence type="predicted"/>
<evidence type="ECO:0000313" key="2">
    <source>
        <dbReference type="EMBL" id="PKD16899.1"/>
    </source>
</evidence>
<dbReference type="RefSeq" id="WP_070055059.1">
    <property type="nucleotide sequence ID" value="NZ_FVZF01000006.1"/>
</dbReference>
<evidence type="ECO:0000313" key="1">
    <source>
        <dbReference type="EMBL" id="OEY71650.1"/>
    </source>
</evidence>
<reference evidence="2 4" key="1">
    <citation type="submission" date="2015-10" db="EMBL/GenBank/DDBJ databases">
        <title>Draft genome sequence of Salegentibacter salinarum KCTC 12975.</title>
        <authorList>
            <person name="Lin W."/>
            <person name="Zheng Q."/>
        </authorList>
    </citation>
    <scope>NUCLEOTIDE SEQUENCE [LARGE SCALE GENOMIC DNA]</scope>
    <source>
        <strain evidence="2 4">KCTC 12974</strain>
    </source>
</reference>
<dbReference type="Gene3D" id="3.40.50.12580">
    <property type="match status" value="1"/>
</dbReference>
<organism evidence="2 4">
    <name type="scientific">Salegentibacter salarius</name>
    <dbReference type="NCBI Taxonomy" id="435906"/>
    <lineage>
        <taxon>Bacteria</taxon>
        <taxon>Pseudomonadati</taxon>
        <taxon>Bacteroidota</taxon>
        <taxon>Flavobacteriia</taxon>
        <taxon>Flavobacteriales</taxon>
        <taxon>Flavobacteriaceae</taxon>
        <taxon>Salegentibacter</taxon>
    </lineage>
</organism>
<dbReference type="EMBL" id="LKTR01000045">
    <property type="protein sequence ID" value="PKD16899.1"/>
    <property type="molecule type" value="Genomic_DNA"/>
</dbReference>
<comment type="caution">
    <text evidence="2">The sequence shown here is derived from an EMBL/GenBank/DDBJ whole genome shotgun (WGS) entry which is preliminary data.</text>
</comment>
<evidence type="ECO:0000313" key="3">
    <source>
        <dbReference type="Proteomes" id="UP000176009"/>
    </source>
</evidence>
<dbReference type="OrthoDB" id="913551at2"/>
<dbReference type="Proteomes" id="UP000232533">
    <property type="component" value="Unassembled WGS sequence"/>
</dbReference>
<keyword evidence="3" id="KW-1185">Reference proteome</keyword>
<name>A0A2N0TQ82_9FLAO</name>
<reference evidence="1 3" key="2">
    <citation type="submission" date="2016-09" db="EMBL/GenBank/DDBJ databases">
        <title>Genome Sequence of Salegentibacter salarius,Isolated from a Marine Solar Saltern of the Yellow Sea in South Korea.</title>
        <authorList>
            <person name="Zheng Q."/>
            <person name="Liu Y."/>
        </authorList>
    </citation>
    <scope>NUCLEOTIDE SEQUENCE [LARGE SCALE GENOMIC DNA]</scope>
    <source>
        <strain evidence="1 3">KCTC 12974</strain>
    </source>
</reference>
<dbReference type="EMBL" id="MJBR01000045">
    <property type="protein sequence ID" value="OEY71650.1"/>
    <property type="molecule type" value="Genomic_DNA"/>
</dbReference>
<dbReference type="SUPFAM" id="SSF53756">
    <property type="entry name" value="UDP-Glycosyltransferase/glycogen phosphorylase"/>
    <property type="match status" value="1"/>
</dbReference>
<dbReference type="InterPro" id="IPR043148">
    <property type="entry name" value="TagF_C"/>
</dbReference>
<evidence type="ECO:0008006" key="5">
    <source>
        <dbReference type="Google" id="ProtNLM"/>
    </source>
</evidence>
<sequence>MKQNNKTLGLVITDGVGFRNFILSGFLKEVQKEFTQIVIFSGLPISVYEKFQTQNCIIKELYDFIEPGQTWFFRKLKENAHLQLNKPENFGIQDNLKTTYSNSNSRRGKVTRGIFKWAKHFNSENWIGLYNKLQQKSFANHSSTKNYRKLLSQYKPGLLFFTHQRPPYIAPLLYAAEKEKIKTCSFIFSWDNLASKGRMAGNFNHYLVWSGLMKDELLQFYGRISDKQVQVVGTPQFEPYVMPEYSSTKNEFHNRFDLDSELKTICFSCGDVSTSANDPLYIETIAEALIKNEIEGNLNFLVRTSPAEEPERFTYLREKYPFIKWNYPAWTQSRSDHSETWSQRIPSTKDLKDLRMILEFSDLGINMCSTMSLDFMVFDKPVINPVFGNENNGLYNDQRFLKYAHYKKVVESAAVIIAKNKKELIAGIKTYLEKPGLHSPKRKSLLRLQIGKPLKGTSAGIAASLKQLSKA</sequence>
<dbReference type="AlphaFoldDB" id="A0A2N0TQ82"/>
<protein>
    <recommendedName>
        <fullName evidence="5">UDP-glycosyltransferase</fullName>
    </recommendedName>
</protein>
<accession>A0A2N0TQ82</accession>
<evidence type="ECO:0000313" key="4">
    <source>
        <dbReference type="Proteomes" id="UP000232533"/>
    </source>
</evidence>
<dbReference type="Proteomes" id="UP000176009">
    <property type="component" value="Unassembled WGS sequence"/>
</dbReference>